<dbReference type="Gene3D" id="3.40.30.10">
    <property type="entry name" value="Glutaredoxin"/>
    <property type="match status" value="1"/>
</dbReference>
<sequence length="171" mass="18418">MIEIKSLNDLSSLHSTQLNVIDFYADVMVRAWLCFFRLLIPTQTRCGPCHAIAPRYKALSEQYKDTHFFKCNVDAAKDVAAKYRVSAMPTFVFIKGGQVVDTVKGANAAGIEAAIKKHASGSSSFSGKGQTLGSGGGKSSGSTASSSEFNSHLYIGLALLTAYAGLWYFNM</sequence>
<evidence type="ECO:0000259" key="3">
    <source>
        <dbReference type="PROSITE" id="PS51352"/>
    </source>
</evidence>
<reference evidence="4 5" key="1">
    <citation type="submission" date="2019-03" db="EMBL/GenBank/DDBJ databases">
        <title>Sequencing 23 genomes of Wallemia ichthyophaga.</title>
        <authorList>
            <person name="Gostincar C."/>
        </authorList>
    </citation>
    <scope>NUCLEOTIDE SEQUENCE [LARGE SCALE GENOMIC DNA]</scope>
    <source>
        <strain evidence="4 5">EXF-5753</strain>
    </source>
</reference>
<feature type="region of interest" description="Disordered" evidence="2">
    <location>
        <begin position="120"/>
        <end position="139"/>
    </location>
</feature>
<protein>
    <recommendedName>
        <fullName evidence="3">Thioredoxin domain-containing protein</fullName>
    </recommendedName>
</protein>
<evidence type="ECO:0000313" key="4">
    <source>
        <dbReference type="EMBL" id="TIA88359.1"/>
    </source>
</evidence>
<keyword evidence="5" id="KW-1185">Reference proteome</keyword>
<dbReference type="CDD" id="cd02947">
    <property type="entry name" value="TRX_family"/>
    <property type="match status" value="1"/>
</dbReference>
<dbReference type="PROSITE" id="PS51352">
    <property type="entry name" value="THIOREDOXIN_2"/>
    <property type="match status" value="1"/>
</dbReference>
<feature type="domain" description="Thioredoxin" evidence="3">
    <location>
        <begin position="1"/>
        <end position="120"/>
    </location>
</feature>
<dbReference type="EMBL" id="SPNW01000039">
    <property type="protein sequence ID" value="TIA88359.1"/>
    <property type="molecule type" value="Genomic_DNA"/>
</dbReference>
<dbReference type="PANTHER" id="PTHR46115">
    <property type="entry name" value="THIOREDOXIN-LIKE PROTEIN 1"/>
    <property type="match status" value="1"/>
</dbReference>
<dbReference type="InterPro" id="IPR036249">
    <property type="entry name" value="Thioredoxin-like_sf"/>
</dbReference>
<dbReference type="OrthoDB" id="10263751at2759"/>
<keyword evidence="1" id="KW-1015">Disulfide bond</keyword>
<evidence type="ECO:0000256" key="2">
    <source>
        <dbReference type="SAM" id="MobiDB-lite"/>
    </source>
</evidence>
<dbReference type="Proteomes" id="UP000310189">
    <property type="component" value="Unassembled WGS sequence"/>
</dbReference>
<dbReference type="SUPFAM" id="SSF52833">
    <property type="entry name" value="Thioredoxin-like"/>
    <property type="match status" value="1"/>
</dbReference>
<dbReference type="InterPro" id="IPR013766">
    <property type="entry name" value="Thioredoxin_domain"/>
</dbReference>
<comment type="caution">
    <text evidence="4">The sequence shown here is derived from an EMBL/GenBank/DDBJ whole genome shotgun (WGS) entry which is preliminary data.</text>
</comment>
<dbReference type="Pfam" id="PF00085">
    <property type="entry name" value="Thioredoxin"/>
    <property type="match status" value="1"/>
</dbReference>
<feature type="compositionally biased region" description="Gly residues" evidence="2">
    <location>
        <begin position="130"/>
        <end position="139"/>
    </location>
</feature>
<evidence type="ECO:0000313" key="5">
    <source>
        <dbReference type="Proteomes" id="UP000310189"/>
    </source>
</evidence>
<organism evidence="4 5">
    <name type="scientific">Wallemia hederae</name>
    <dbReference type="NCBI Taxonomy" id="1540922"/>
    <lineage>
        <taxon>Eukaryota</taxon>
        <taxon>Fungi</taxon>
        <taxon>Dikarya</taxon>
        <taxon>Basidiomycota</taxon>
        <taxon>Wallemiomycotina</taxon>
        <taxon>Wallemiomycetes</taxon>
        <taxon>Wallemiales</taxon>
        <taxon>Wallemiaceae</taxon>
        <taxon>Wallemia</taxon>
    </lineage>
</organism>
<gene>
    <name evidence="4" type="ORF">E3P99_02627</name>
</gene>
<name>A0A4T0FJH5_9BASI</name>
<accession>A0A4T0FJH5</accession>
<evidence type="ECO:0000256" key="1">
    <source>
        <dbReference type="ARBA" id="ARBA00023157"/>
    </source>
</evidence>
<proteinExistence type="predicted"/>
<dbReference type="AlphaFoldDB" id="A0A4T0FJH5"/>